<evidence type="ECO:0000313" key="3">
    <source>
        <dbReference type="Proteomes" id="UP000636709"/>
    </source>
</evidence>
<keyword evidence="3" id="KW-1185">Reference proteome</keyword>
<organism evidence="2 3">
    <name type="scientific">Digitaria exilis</name>
    <dbReference type="NCBI Taxonomy" id="1010633"/>
    <lineage>
        <taxon>Eukaryota</taxon>
        <taxon>Viridiplantae</taxon>
        <taxon>Streptophyta</taxon>
        <taxon>Embryophyta</taxon>
        <taxon>Tracheophyta</taxon>
        <taxon>Spermatophyta</taxon>
        <taxon>Magnoliopsida</taxon>
        <taxon>Liliopsida</taxon>
        <taxon>Poales</taxon>
        <taxon>Poaceae</taxon>
        <taxon>PACMAD clade</taxon>
        <taxon>Panicoideae</taxon>
        <taxon>Panicodae</taxon>
        <taxon>Paniceae</taxon>
        <taxon>Anthephorinae</taxon>
        <taxon>Digitaria</taxon>
    </lineage>
</organism>
<gene>
    <name evidence="2" type="ORF">HU200_034638</name>
</gene>
<dbReference type="EMBL" id="JACEFO010001829">
    <property type="protein sequence ID" value="KAF8699796.1"/>
    <property type="molecule type" value="Genomic_DNA"/>
</dbReference>
<comment type="caution">
    <text evidence="2">The sequence shown here is derived from an EMBL/GenBank/DDBJ whole genome shotgun (WGS) entry which is preliminary data.</text>
</comment>
<evidence type="ECO:0000313" key="2">
    <source>
        <dbReference type="EMBL" id="KAF8699796.1"/>
    </source>
</evidence>
<dbReference type="Proteomes" id="UP000636709">
    <property type="component" value="Unassembled WGS sequence"/>
</dbReference>
<feature type="compositionally biased region" description="Basic residues" evidence="1">
    <location>
        <begin position="1"/>
        <end position="13"/>
    </location>
</feature>
<proteinExistence type="predicted"/>
<accession>A0A835BJ50</accession>
<dbReference type="AlphaFoldDB" id="A0A835BJ50"/>
<dbReference type="OrthoDB" id="685757at2759"/>
<protein>
    <submittedName>
        <fullName evidence="2">Uncharacterized protein</fullName>
    </submittedName>
</protein>
<sequence>MAGARQGRHRHKNTTVDRQNPEVGRRRSVRCTPSARANAAPDSINHSCSRPMATFPVKPLDGADGYLRWKESVLLRLHTVGVAHVLSDEPPAPDSSQRDDAMCRGHILAALSDHLLPVYVRTAPAERCGRPWRATYEPDANHWKLMLKELEFGEDETHRERVARVESLVIAGRGFPNNPKPPTPESLPDVVKDAILHGDGAPWTGLEDC</sequence>
<feature type="region of interest" description="Disordered" evidence="1">
    <location>
        <begin position="1"/>
        <end position="45"/>
    </location>
</feature>
<name>A0A835BJ50_9POAL</name>
<reference evidence="2" key="1">
    <citation type="submission" date="2020-07" db="EMBL/GenBank/DDBJ databases">
        <title>Genome sequence and genetic diversity analysis of an under-domesticated orphan crop, white fonio (Digitaria exilis).</title>
        <authorList>
            <person name="Bennetzen J.L."/>
            <person name="Chen S."/>
            <person name="Ma X."/>
            <person name="Wang X."/>
            <person name="Yssel A.E.J."/>
            <person name="Chaluvadi S.R."/>
            <person name="Johnson M."/>
            <person name="Gangashetty P."/>
            <person name="Hamidou F."/>
            <person name="Sanogo M.D."/>
            <person name="Zwaenepoel A."/>
            <person name="Wallace J."/>
            <person name="Van De Peer Y."/>
            <person name="Van Deynze A."/>
        </authorList>
    </citation>
    <scope>NUCLEOTIDE SEQUENCE</scope>
    <source>
        <tissue evidence="2">Leaves</tissue>
    </source>
</reference>
<evidence type="ECO:0000256" key="1">
    <source>
        <dbReference type="SAM" id="MobiDB-lite"/>
    </source>
</evidence>